<keyword evidence="2" id="KW-1185">Reference proteome</keyword>
<dbReference type="GeneID" id="19300788"/>
<sequence length="138" mass="15278">MKKSHIKPYVRSTADHGLRAALRDWRDTVAVEQFGRAVVKDFGADIFMPTDTISRIVNCAHAGKLHCLADLKKEISWSNSWLDEHGETIIDKIHAWFPPPMSNKVCPIPSPIPHLAHPPLVPQGNARESCLGAAAVKQ</sequence>
<dbReference type="Proteomes" id="UP000030669">
    <property type="component" value="Unassembled WGS sequence"/>
</dbReference>
<evidence type="ECO:0000313" key="2">
    <source>
        <dbReference type="Proteomes" id="UP000030669"/>
    </source>
</evidence>
<evidence type="ECO:0000313" key="1">
    <source>
        <dbReference type="EMBL" id="EPQ53957.1"/>
    </source>
</evidence>
<dbReference type="OMA" id="FRHETEC"/>
<name>S7Q329_GLOTA</name>
<dbReference type="EMBL" id="KB469304">
    <property type="protein sequence ID" value="EPQ53957.1"/>
    <property type="molecule type" value="Genomic_DNA"/>
</dbReference>
<dbReference type="RefSeq" id="XP_007867323.1">
    <property type="nucleotide sequence ID" value="XM_007869132.1"/>
</dbReference>
<organism evidence="1 2">
    <name type="scientific">Gloeophyllum trabeum (strain ATCC 11539 / FP-39264 / Madison 617)</name>
    <name type="common">Brown rot fungus</name>
    <dbReference type="NCBI Taxonomy" id="670483"/>
    <lineage>
        <taxon>Eukaryota</taxon>
        <taxon>Fungi</taxon>
        <taxon>Dikarya</taxon>
        <taxon>Basidiomycota</taxon>
        <taxon>Agaricomycotina</taxon>
        <taxon>Agaricomycetes</taxon>
        <taxon>Gloeophyllales</taxon>
        <taxon>Gloeophyllaceae</taxon>
        <taxon>Gloeophyllum</taxon>
    </lineage>
</organism>
<dbReference type="HOGENOM" id="CLU_1855471_0_0_1"/>
<dbReference type="AlphaFoldDB" id="S7Q329"/>
<proteinExistence type="predicted"/>
<gene>
    <name evidence="1" type="ORF">GLOTRDRAFT_121895</name>
</gene>
<protein>
    <submittedName>
        <fullName evidence="1">Uncharacterized protein</fullName>
    </submittedName>
</protein>
<dbReference type="OrthoDB" id="2801552at2759"/>
<dbReference type="KEGG" id="gtr:GLOTRDRAFT_121895"/>
<accession>S7Q329</accession>
<reference evidence="1 2" key="1">
    <citation type="journal article" date="2012" name="Science">
        <title>The Paleozoic origin of enzymatic lignin decomposition reconstructed from 31 fungal genomes.</title>
        <authorList>
            <person name="Floudas D."/>
            <person name="Binder M."/>
            <person name="Riley R."/>
            <person name="Barry K."/>
            <person name="Blanchette R.A."/>
            <person name="Henrissat B."/>
            <person name="Martinez A.T."/>
            <person name="Otillar R."/>
            <person name="Spatafora J.W."/>
            <person name="Yadav J.S."/>
            <person name="Aerts A."/>
            <person name="Benoit I."/>
            <person name="Boyd A."/>
            <person name="Carlson A."/>
            <person name="Copeland A."/>
            <person name="Coutinho P.M."/>
            <person name="de Vries R.P."/>
            <person name="Ferreira P."/>
            <person name="Findley K."/>
            <person name="Foster B."/>
            <person name="Gaskell J."/>
            <person name="Glotzer D."/>
            <person name="Gorecki P."/>
            <person name="Heitman J."/>
            <person name="Hesse C."/>
            <person name="Hori C."/>
            <person name="Igarashi K."/>
            <person name="Jurgens J.A."/>
            <person name="Kallen N."/>
            <person name="Kersten P."/>
            <person name="Kohler A."/>
            <person name="Kuees U."/>
            <person name="Kumar T.K.A."/>
            <person name="Kuo A."/>
            <person name="LaButti K."/>
            <person name="Larrondo L.F."/>
            <person name="Lindquist E."/>
            <person name="Ling A."/>
            <person name="Lombard V."/>
            <person name="Lucas S."/>
            <person name="Lundell T."/>
            <person name="Martin R."/>
            <person name="McLaughlin D.J."/>
            <person name="Morgenstern I."/>
            <person name="Morin E."/>
            <person name="Murat C."/>
            <person name="Nagy L.G."/>
            <person name="Nolan M."/>
            <person name="Ohm R.A."/>
            <person name="Patyshakuliyeva A."/>
            <person name="Rokas A."/>
            <person name="Ruiz-Duenas F.J."/>
            <person name="Sabat G."/>
            <person name="Salamov A."/>
            <person name="Samejima M."/>
            <person name="Schmutz J."/>
            <person name="Slot J.C."/>
            <person name="St John F."/>
            <person name="Stenlid J."/>
            <person name="Sun H."/>
            <person name="Sun S."/>
            <person name="Syed K."/>
            <person name="Tsang A."/>
            <person name="Wiebenga A."/>
            <person name="Young D."/>
            <person name="Pisabarro A."/>
            <person name="Eastwood D.C."/>
            <person name="Martin F."/>
            <person name="Cullen D."/>
            <person name="Grigoriev I.V."/>
            <person name="Hibbett D.S."/>
        </authorList>
    </citation>
    <scope>NUCLEOTIDE SEQUENCE [LARGE SCALE GENOMIC DNA]</scope>
    <source>
        <strain evidence="1 2">ATCC 11539</strain>
    </source>
</reference>